<sequence length="265" mass="29905">MYRIKEFAAMTGLPPSKIRFYEKHGLLATRREENGYRVFSPEDAFRANAFRVLLQYGFTVEQAVAMLDAEQGTDDFKRSLEDQQAKLRREADLLRYRLAKIDSALALIDGGGRAAFTLVDAPDQLYVSASVGRDFGVSVENEREIALFYDLLSITSCARIIAKRDFDAPGETVDPSYVIAMPESEEHRLEGVDRAHVGRLCLGKCVRFRRRVTRAESVRKETFADLFAYLDDHGYALRGDVILFPSFLNLDGNGSDIETLFAPVR</sequence>
<evidence type="ECO:0000259" key="5">
    <source>
        <dbReference type="PROSITE" id="PS50937"/>
    </source>
</evidence>
<comment type="caution">
    <text evidence="6">The sequence shown here is derived from an EMBL/GenBank/DDBJ whole genome shotgun (WGS) entry which is preliminary data.</text>
</comment>
<accession>A0A369M6W1</accession>
<dbReference type="GO" id="GO:0003677">
    <property type="term" value="F:DNA binding"/>
    <property type="evidence" value="ECO:0007669"/>
    <property type="project" value="UniProtKB-KW"/>
</dbReference>
<reference evidence="6 7" key="1">
    <citation type="journal article" date="2018" name="Elife">
        <title>Discovery and characterization of a prevalent human gut bacterial enzyme sufficient for the inactivation of a family of plant toxins.</title>
        <authorList>
            <person name="Koppel N."/>
            <person name="Bisanz J.E."/>
            <person name="Pandelia M.E."/>
            <person name="Turnbaugh P.J."/>
            <person name="Balskus E.P."/>
        </authorList>
    </citation>
    <scope>NUCLEOTIDE SEQUENCE [LARGE SCALE GENOMIC DNA]</scope>
    <source>
        <strain evidence="6 7">3C</strain>
    </source>
</reference>
<dbReference type="EMBL" id="PPTS01000001">
    <property type="protein sequence ID" value="RDB67172.1"/>
    <property type="molecule type" value="Genomic_DNA"/>
</dbReference>
<evidence type="ECO:0000256" key="3">
    <source>
        <dbReference type="ARBA" id="ARBA00023125"/>
    </source>
</evidence>
<gene>
    <name evidence="6" type="ORF">C1877_01665</name>
</gene>
<dbReference type="Proteomes" id="UP000254000">
    <property type="component" value="Unassembled WGS sequence"/>
</dbReference>
<evidence type="ECO:0000313" key="6">
    <source>
        <dbReference type="EMBL" id="RDB67172.1"/>
    </source>
</evidence>
<dbReference type="PANTHER" id="PTHR30204:SF69">
    <property type="entry name" value="MERR-FAMILY TRANSCRIPTIONAL REGULATOR"/>
    <property type="match status" value="1"/>
</dbReference>
<dbReference type="InterPro" id="IPR009061">
    <property type="entry name" value="DNA-bd_dom_put_sf"/>
</dbReference>
<dbReference type="CDD" id="cd00592">
    <property type="entry name" value="HTH_MerR-like"/>
    <property type="match status" value="1"/>
</dbReference>
<dbReference type="PANTHER" id="PTHR30204">
    <property type="entry name" value="REDOX-CYCLING DRUG-SENSING TRANSCRIPTIONAL ACTIVATOR SOXR"/>
    <property type="match status" value="1"/>
</dbReference>
<keyword evidence="7" id="KW-1185">Reference proteome</keyword>
<dbReference type="GeneID" id="78358421"/>
<dbReference type="InterPro" id="IPR047057">
    <property type="entry name" value="MerR_fam"/>
</dbReference>
<dbReference type="Pfam" id="PF13411">
    <property type="entry name" value="MerR_1"/>
    <property type="match status" value="1"/>
</dbReference>
<dbReference type="Gene3D" id="1.10.1660.10">
    <property type="match status" value="1"/>
</dbReference>
<evidence type="ECO:0000313" key="7">
    <source>
        <dbReference type="Proteomes" id="UP000254000"/>
    </source>
</evidence>
<evidence type="ECO:0000256" key="4">
    <source>
        <dbReference type="ARBA" id="ARBA00023163"/>
    </source>
</evidence>
<dbReference type="GO" id="GO:0003700">
    <property type="term" value="F:DNA-binding transcription factor activity"/>
    <property type="evidence" value="ECO:0007669"/>
    <property type="project" value="InterPro"/>
</dbReference>
<dbReference type="SUPFAM" id="SSF46955">
    <property type="entry name" value="Putative DNA-binding domain"/>
    <property type="match status" value="1"/>
</dbReference>
<dbReference type="PROSITE" id="PS50937">
    <property type="entry name" value="HTH_MERR_2"/>
    <property type="match status" value="1"/>
</dbReference>
<proteinExistence type="predicted"/>
<dbReference type="InterPro" id="IPR000551">
    <property type="entry name" value="MerR-type_HTH_dom"/>
</dbReference>
<keyword evidence="1" id="KW-0678">Repressor</keyword>
<name>A0A369M6W1_9ACTN</name>
<keyword evidence="2" id="KW-0805">Transcription regulation</keyword>
<feature type="domain" description="HTH merR-type" evidence="5">
    <location>
        <begin position="1"/>
        <end position="69"/>
    </location>
</feature>
<evidence type="ECO:0000256" key="2">
    <source>
        <dbReference type="ARBA" id="ARBA00023015"/>
    </source>
</evidence>
<organism evidence="6 7">
    <name type="scientific">Gordonibacter pamelaeae</name>
    <dbReference type="NCBI Taxonomy" id="471189"/>
    <lineage>
        <taxon>Bacteria</taxon>
        <taxon>Bacillati</taxon>
        <taxon>Actinomycetota</taxon>
        <taxon>Coriobacteriia</taxon>
        <taxon>Eggerthellales</taxon>
        <taxon>Eggerthellaceae</taxon>
        <taxon>Gordonibacter</taxon>
    </lineage>
</organism>
<dbReference type="OrthoDB" id="5296483at2"/>
<keyword evidence="4" id="KW-0804">Transcription</keyword>
<evidence type="ECO:0000256" key="1">
    <source>
        <dbReference type="ARBA" id="ARBA00022491"/>
    </source>
</evidence>
<dbReference type="AlphaFoldDB" id="A0A369M6W1"/>
<protein>
    <submittedName>
        <fullName evidence="6">MerR family transcriptional regulator</fullName>
    </submittedName>
</protein>
<keyword evidence="3" id="KW-0238">DNA-binding</keyword>
<dbReference type="SMART" id="SM00422">
    <property type="entry name" value="HTH_MERR"/>
    <property type="match status" value="1"/>
</dbReference>
<dbReference type="RefSeq" id="WP_015540058.1">
    <property type="nucleotide sequence ID" value="NZ_CABMMS010000001.1"/>
</dbReference>